<organism evidence="2 3">
    <name type="scientific">Ktedonobacter robiniae</name>
    <dbReference type="NCBI Taxonomy" id="2778365"/>
    <lineage>
        <taxon>Bacteria</taxon>
        <taxon>Bacillati</taxon>
        <taxon>Chloroflexota</taxon>
        <taxon>Ktedonobacteria</taxon>
        <taxon>Ktedonobacterales</taxon>
        <taxon>Ktedonobacteraceae</taxon>
        <taxon>Ktedonobacter</taxon>
    </lineage>
</organism>
<evidence type="ECO:0000313" key="3">
    <source>
        <dbReference type="Proteomes" id="UP000654345"/>
    </source>
</evidence>
<feature type="transmembrane region" description="Helical" evidence="1">
    <location>
        <begin position="52"/>
        <end position="72"/>
    </location>
</feature>
<evidence type="ECO:0000313" key="2">
    <source>
        <dbReference type="EMBL" id="GHO57500.1"/>
    </source>
</evidence>
<protein>
    <submittedName>
        <fullName evidence="2">Uncharacterized protein</fullName>
    </submittedName>
</protein>
<keyword evidence="1" id="KW-0812">Transmembrane</keyword>
<keyword evidence="1" id="KW-1133">Transmembrane helix</keyword>
<sequence>MATSRIIGQSVSVALAGAIFAGSGGATAGSLLLRSNHLSPVVVVLVQIFLQGLRATFLTCATIAALGVFTSLTRGKEEHGER</sequence>
<comment type="caution">
    <text evidence="2">The sequence shown here is derived from an EMBL/GenBank/DDBJ whole genome shotgun (WGS) entry which is preliminary data.</text>
</comment>
<keyword evidence="1" id="KW-0472">Membrane</keyword>
<evidence type="ECO:0000256" key="1">
    <source>
        <dbReference type="SAM" id="Phobius"/>
    </source>
</evidence>
<dbReference type="RefSeq" id="WP_201373895.1">
    <property type="nucleotide sequence ID" value="NZ_BNJG01000002.1"/>
</dbReference>
<proteinExistence type="predicted"/>
<reference evidence="2 3" key="1">
    <citation type="journal article" date="2021" name="Int. J. Syst. Evol. Microbiol.">
        <title>Reticulibacter mediterranei gen. nov., sp. nov., within the new family Reticulibacteraceae fam. nov., and Ktedonospora formicarum gen. nov., sp. nov., Ktedonobacter robiniae sp. nov., Dictyobacter formicarum sp. nov. and Dictyobacter arantiisoli sp. nov., belonging to the class Ktedonobacteria.</title>
        <authorList>
            <person name="Yabe S."/>
            <person name="Zheng Y."/>
            <person name="Wang C.M."/>
            <person name="Sakai Y."/>
            <person name="Abe K."/>
            <person name="Yokota A."/>
            <person name="Donadio S."/>
            <person name="Cavaletti L."/>
            <person name="Monciardini P."/>
        </authorList>
    </citation>
    <scope>NUCLEOTIDE SEQUENCE [LARGE SCALE GENOMIC DNA]</scope>
    <source>
        <strain evidence="2 3">SOSP1-30</strain>
    </source>
</reference>
<keyword evidence="3" id="KW-1185">Reference proteome</keyword>
<dbReference type="EMBL" id="BNJG01000002">
    <property type="protein sequence ID" value="GHO57500.1"/>
    <property type="molecule type" value="Genomic_DNA"/>
</dbReference>
<gene>
    <name evidence="2" type="ORF">KSB_59750</name>
</gene>
<accession>A0ABQ3UYS1</accession>
<dbReference type="Proteomes" id="UP000654345">
    <property type="component" value="Unassembled WGS sequence"/>
</dbReference>
<name>A0ABQ3UYS1_9CHLR</name>